<sequence>MSDYRTDKLVAAASFMSGAHVKDPSETEGLLYDDTRQPQYGATGQGGNAPQPDPEELRKEREGLERICAETSGELIDVLYHNATLPGSKMANDYPHLLNKHFPSRSDTSSPKSIEEDEEAWLNSTENGDKPVWEEVKGLTHGALIYNLNEPAEANSALKKSLKAPAR</sequence>
<name>A0ACC3S3X8_9PEZI</name>
<organism evidence="1 2">
    <name type="scientific">Zalaria obscura</name>
    <dbReference type="NCBI Taxonomy" id="2024903"/>
    <lineage>
        <taxon>Eukaryota</taxon>
        <taxon>Fungi</taxon>
        <taxon>Dikarya</taxon>
        <taxon>Ascomycota</taxon>
        <taxon>Pezizomycotina</taxon>
        <taxon>Dothideomycetes</taxon>
        <taxon>Dothideomycetidae</taxon>
        <taxon>Dothideales</taxon>
        <taxon>Zalariaceae</taxon>
        <taxon>Zalaria</taxon>
    </lineage>
</organism>
<gene>
    <name evidence="1" type="ORF">M8818_007066</name>
</gene>
<evidence type="ECO:0000313" key="2">
    <source>
        <dbReference type="Proteomes" id="UP001320706"/>
    </source>
</evidence>
<accession>A0ACC3S3X8</accession>
<keyword evidence="2" id="KW-1185">Reference proteome</keyword>
<protein>
    <submittedName>
        <fullName evidence="1">Uncharacterized protein</fullName>
    </submittedName>
</protein>
<comment type="caution">
    <text evidence="1">The sequence shown here is derived from an EMBL/GenBank/DDBJ whole genome shotgun (WGS) entry which is preliminary data.</text>
</comment>
<proteinExistence type="predicted"/>
<dbReference type="EMBL" id="JAMKPW020000042">
    <property type="protein sequence ID" value="KAK8195915.1"/>
    <property type="molecule type" value="Genomic_DNA"/>
</dbReference>
<dbReference type="Proteomes" id="UP001320706">
    <property type="component" value="Unassembled WGS sequence"/>
</dbReference>
<evidence type="ECO:0000313" key="1">
    <source>
        <dbReference type="EMBL" id="KAK8195915.1"/>
    </source>
</evidence>
<reference evidence="1" key="1">
    <citation type="submission" date="2024-02" db="EMBL/GenBank/DDBJ databases">
        <title>Metagenome Assembled Genome of Zalaria obscura JY119.</title>
        <authorList>
            <person name="Vighnesh L."/>
            <person name="Jagadeeshwari U."/>
            <person name="Venkata Ramana C."/>
            <person name="Sasikala C."/>
        </authorList>
    </citation>
    <scope>NUCLEOTIDE SEQUENCE</scope>
    <source>
        <strain evidence="1">JY119</strain>
    </source>
</reference>